<accession>A0ABS4ITU2</accession>
<gene>
    <name evidence="1" type="ORF">J2Z66_002599</name>
</gene>
<dbReference type="Proteomes" id="UP001519287">
    <property type="component" value="Unassembled WGS sequence"/>
</dbReference>
<comment type="caution">
    <text evidence="1">The sequence shown here is derived from an EMBL/GenBank/DDBJ whole genome shotgun (WGS) entry which is preliminary data.</text>
</comment>
<organism evidence="1 2">
    <name type="scientific">Paenibacillus eucommiae</name>
    <dbReference type="NCBI Taxonomy" id="1355755"/>
    <lineage>
        <taxon>Bacteria</taxon>
        <taxon>Bacillati</taxon>
        <taxon>Bacillota</taxon>
        <taxon>Bacilli</taxon>
        <taxon>Bacillales</taxon>
        <taxon>Paenibacillaceae</taxon>
        <taxon>Paenibacillus</taxon>
    </lineage>
</organism>
<dbReference type="EMBL" id="JAGGLB010000007">
    <property type="protein sequence ID" value="MBP1990992.1"/>
    <property type="molecule type" value="Genomic_DNA"/>
</dbReference>
<proteinExistence type="predicted"/>
<reference evidence="1 2" key="1">
    <citation type="submission" date="2021-03" db="EMBL/GenBank/DDBJ databases">
        <title>Genomic Encyclopedia of Type Strains, Phase IV (KMG-IV): sequencing the most valuable type-strain genomes for metagenomic binning, comparative biology and taxonomic classification.</title>
        <authorList>
            <person name="Goeker M."/>
        </authorList>
    </citation>
    <scope>NUCLEOTIDE SEQUENCE [LARGE SCALE GENOMIC DNA]</scope>
    <source>
        <strain evidence="1 2">DSM 26048</strain>
    </source>
</reference>
<keyword evidence="2" id="KW-1185">Reference proteome</keyword>
<sequence>MVLNIQKRKDPAMELEAYGEEIRTKLVLFVNFFTTLEFVNC</sequence>
<evidence type="ECO:0000313" key="1">
    <source>
        <dbReference type="EMBL" id="MBP1990992.1"/>
    </source>
</evidence>
<evidence type="ECO:0000313" key="2">
    <source>
        <dbReference type="Proteomes" id="UP001519287"/>
    </source>
</evidence>
<name>A0ABS4ITU2_9BACL</name>
<protein>
    <submittedName>
        <fullName evidence="1">Uncharacterized protein</fullName>
    </submittedName>
</protein>